<feature type="compositionally biased region" description="Low complexity" evidence="6">
    <location>
        <begin position="323"/>
        <end position="343"/>
    </location>
</feature>
<dbReference type="Pfam" id="PF02984">
    <property type="entry name" value="Cyclin_C"/>
    <property type="match status" value="1"/>
</dbReference>
<keyword evidence="4" id="KW-0131">Cell cycle</keyword>
<name>A0A811MWS2_9POAL</name>
<feature type="domain" description="Cyclin-like" evidence="7">
    <location>
        <begin position="93"/>
        <end position="186"/>
    </location>
</feature>
<evidence type="ECO:0000256" key="6">
    <source>
        <dbReference type="SAM" id="MobiDB-lite"/>
    </source>
</evidence>
<dbReference type="CDD" id="cd20544">
    <property type="entry name" value="CYCLIN_AtCycD-like_rpt2"/>
    <property type="match status" value="1"/>
</dbReference>
<dbReference type="GO" id="GO:0051301">
    <property type="term" value="P:cell division"/>
    <property type="evidence" value="ECO:0007669"/>
    <property type="project" value="UniProtKB-KW"/>
</dbReference>
<keyword evidence="3 5" id="KW-0195">Cyclin</keyword>
<evidence type="ECO:0000256" key="2">
    <source>
        <dbReference type="ARBA" id="ARBA00022618"/>
    </source>
</evidence>
<sequence length="350" mass="38764">MGFCCARGGDDSSSLLCEEDVGDIFGCNGDEEELPVLGMDMAFAALPSQSDEVVASLMEKEKEQLHSVATGDYLQRLLSAGGLESSCRIAAIDWIKKATAYHYFGLLSAYLAVNYLDRYLSTNQIPADQPWMPQLLSIACLTIAAKMEETLVPRRLDFHDQNQEDSNEKYTFELVTIQRMEIHVLASLNWRMQAVTPFSYINYFVDKFTEGKPLSCGFISRCTEIILGTLEATKFLQFRPSEIAAAVVLSAAAESYVIVFSSALLASDIPVSKENVKRCHEALQEVGLVKKKTDYGVMSPSRVLDAACFSFSFSFKTDDNQTAGSSQGNNNNDNYNQAYAPANKRTRLDI</sequence>
<dbReference type="Pfam" id="PF00134">
    <property type="entry name" value="Cyclin_N"/>
    <property type="match status" value="1"/>
</dbReference>
<dbReference type="InterPro" id="IPR039361">
    <property type="entry name" value="Cyclin"/>
</dbReference>
<keyword evidence="2" id="KW-0132">Cell division</keyword>
<reference evidence="9" key="1">
    <citation type="submission" date="2020-10" db="EMBL/GenBank/DDBJ databases">
        <authorList>
            <person name="Han B."/>
            <person name="Lu T."/>
            <person name="Zhao Q."/>
            <person name="Huang X."/>
            <person name="Zhao Y."/>
        </authorList>
    </citation>
    <scope>NUCLEOTIDE SEQUENCE</scope>
</reference>
<dbReference type="SMART" id="SM00385">
    <property type="entry name" value="CYCLIN"/>
    <property type="match status" value="1"/>
</dbReference>
<dbReference type="PROSITE" id="PS00292">
    <property type="entry name" value="CYCLINS"/>
    <property type="match status" value="1"/>
</dbReference>
<dbReference type="FunFam" id="1.10.472.10:FF:000060">
    <property type="entry name" value="D6-type cyclin"/>
    <property type="match status" value="1"/>
</dbReference>
<dbReference type="InterPro" id="IPR048258">
    <property type="entry name" value="Cyclins_cyclin-box"/>
</dbReference>
<protein>
    <recommendedName>
        <fullName evidence="11">Cyclin N-terminal domain-containing protein</fullName>
    </recommendedName>
</protein>
<dbReference type="Proteomes" id="UP000604825">
    <property type="component" value="Unassembled WGS sequence"/>
</dbReference>
<dbReference type="Gene3D" id="1.10.472.10">
    <property type="entry name" value="Cyclin-like"/>
    <property type="match status" value="2"/>
</dbReference>
<feature type="domain" description="Cyclin C-terminal" evidence="8">
    <location>
        <begin position="195"/>
        <end position="312"/>
    </location>
</feature>
<dbReference type="InterPro" id="IPR013763">
    <property type="entry name" value="Cyclin-like_dom"/>
</dbReference>
<organism evidence="9 10">
    <name type="scientific">Miscanthus lutarioriparius</name>
    <dbReference type="NCBI Taxonomy" id="422564"/>
    <lineage>
        <taxon>Eukaryota</taxon>
        <taxon>Viridiplantae</taxon>
        <taxon>Streptophyta</taxon>
        <taxon>Embryophyta</taxon>
        <taxon>Tracheophyta</taxon>
        <taxon>Spermatophyta</taxon>
        <taxon>Magnoliopsida</taxon>
        <taxon>Liliopsida</taxon>
        <taxon>Poales</taxon>
        <taxon>Poaceae</taxon>
        <taxon>PACMAD clade</taxon>
        <taxon>Panicoideae</taxon>
        <taxon>Andropogonodae</taxon>
        <taxon>Andropogoneae</taxon>
        <taxon>Saccharinae</taxon>
        <taxon>Miscanthus</taxon>
    </lineage>
</organism>
<dbReference type="InterPro" id="IPR036915">
    <property type="entry name" value="Cyclin-like_sf"/>
</dbReference>
<feature type="region of interest" description="Disordered" evidence="6">
    <location>
        <begin position="322"/>
        <end position="350"/>
    </location>
</feature>
<evidence type="ECO:0000256" key="4">
    <source>
        <dbReference type="ARBA" id="ARBA00023306"/>
    </source>
</evidence>
<evidence type="ECO:0000259" key="8">
    <source>
        <dbReference type="SMART" id="SM01332"/>
    </source>
</evidence>
<gene>
    <name evidence="9" type="ORF">NCGR_LOCUS7391</name>
</gene>
<accession>A0A811MWS2</accession>
<evidence type="ECO:0000256" key="5">
    <source>
        <dbReference type="RuleBase" id="RU000383"/>
    </source>
</evidence>
<dbReference type="AlphaFoldDB" id="A0A811MWS2"/>
<evidence type="ECO:0000313" key="9">
    <source>
        <dbReference type="EMBL" id="CAD6211420.1"/>
    </source>
</evidence>
<dbReference type="CDD" id="cd20543">
    <property type="entry name" value="CYCLIN_AtCycD-like_rpt1"/>
    <property type="match status" value="1"/>
</dbReference>
<comment type="caution">
    <text evidence="9">The sequence shown here is derived from an EMBL/GenBank/DDBJ whole genome shotgun (WGS) entry which is preliminary data.</text>
</comment>
<evidence type="ECO:0000256" key="1">
    <source>
        <dbReference type="ARBA" id="ARBA00009065"/>
    </source>
</evidence>
<dbReference type="InterPro" id="IPR006671">
    <property type="entry name" value="Cyclin_N"/>
</dbReference>
<comment type="similarity">
    <text evidence="1">Belongs to the cyclin family. Cyclin D subfamily.</text>
</comment>
<evidence type="ECO:0008006" key="11">
    <source>
        <dbReference type="Google" id="ProtNLM"/>
    </source>
</evidence>
<dbReference type="EMBL" id="CAJGYO010000002">
    <property type="protein sequence ID" value="CAD6211420.1"/>
    <property type="molecule type" value="Genomic_DNA"/>
</dbReference>
<dbReference type="SMART" id="SM01332">
    <property type="entry name" value="Cyclin_C"/>
    <property type="match status" value="1"/>
</dbReference>
<dbReference type="FunFam" id="1.10.472.10:FF:000040">
    <property type="entry name" value="D6-type cyclin"/>
    <property type="match status" value="1"/>
</dbReference>
<dbReference type="SUPFAM" id="SSF47954">
    <property type="entry name" value="Cyclin-like"/>
    <property type="match status" value="1"/>
</dbReference>
<evidence type="ECO:0000313" key="10">
    <source>
        <dbReference type="Proteomes" id="UP000604825"/>
    </source>
</evidence>
<evidence type="ECO:0000256" key="3">
    <source>
        <dbReference type="ARBA" id="ARBA00023127"/>
    </source>
</evidence>
<proteinExistence type="inferred from homology"/>
<dbReference type="InterPro" id="IPR004367">
    <property type="entry name" value="Cyclin_C-dom"/>
</dbReference>
<dbReference type="PANTHER" id="PTHR10177">
    <property type="entry name" value="CYCLINS"/>
    <property type="match status" value="1"/>
</dbReference>
<evidence type="ECO:0000259" key="7">
    <source>
        <dbReference type="SMART" id="SM00385"/>
    </source>
</evidence>
<keyword evidence="10" id="KW-1185">Reference proteome</keyword>
<dbReference type="OrthoDB" id="5590282at2759"/>